<dbReference type="GO" id="GO:0008270">
    <property type="term" value="F:zinc ion binding"/>
    <property type="evidence" value="ECO:0007669"/>
    <property type="project" value="UniProtKB-KW"/>
</dbReference>
<keyword evidence="9" id="KW-0539">Nucleus</keyword>
<evidence type="ECO:0000256" key="5">
    <source>
        <dbReference type="ARBA" id="ARBA00022737"/>
    </source>
</evidence>
<evidence type="ECO:0000256" key="9">
    <source>
        <dbReference type="ARBA" id="ARBA00023242"/>
    </source>
</evidence>
<protein>
    <recommendedName>
        <fullName evidence="2">Cleavage and polyadenylation specificity factor subunit 4</fullName>
    </recommendedName>
</protein>
<dbReference type="PANTHER" id="PTHR23102:SF24">
    <property type="entry name" value="CLEAVAGE AND POLYADENYLATION SPECIFICITY FACTOR SUBUNIT 4"/>
    <property type="match status" value="1"/>
</dbReference>
<feature type="domain" description="C3H1-type" evidence="13">
    <location>
        <begin position="137"/>
        <end position="164"/>
    </location>
</feature>
<keyword evidence="15" id="KW-1185">Reference proteome</keyword>
<feature type="compositionally biased region" description="Basic and acidic residues" evidence="11">
    <location>
        <begin position="517"/>
        <end position="530"/>
    </location>
</feature>
<feature type="domain" description="RING-type" evidence="12">
    <location>
        <begin position="422"/>
        <end position="462"/>
    </location>
</feature>
<dbReference type="PROSITE" id="PS50089">
    <property type="entry name" value="ZF_RING_2"/>
    <property type="match status" value="1"/>
</dbReference>
<comment type="subcellular location">
    <subcellularLocation>
        <location evidence="1">Nucleus</location>
    </subcellularLocation>
</comment>
<evidence type="ECO:0000259" key="12">
    <source>
        <dbReference type="PROSITE" id="PS50089"/>
    </source>
</evidence>
<keyword evidence="8" id="KW-0694">RNA-binding</keyword>
<feature type="domain" description="CCHC-type" evidence="14">
    <location>
        <begin position="239"/>
        <end position="253"/>
    </location>
</feature>
<evidence type="ECO:0000256" key="10">
    <source>
        <dbReference type="PROSITE-ProRule" id="PRU00723"/>
    </source>
</evidence>
<dbReference type="InterPro" id="IPR045348">
    <property type="entry name" value="CPSF4/Yth1"/>
</dbReference>
<keyword evidence="5" id="KW-0677">Repeat</keyword>
<dbReference type="STRING" id="1147741.A0A0R3RUF6"/>
<feature type="zinc finger region" description="C3H1-type" evidence="10">
    <location>
        <begin position="137"/>
        <end position="164"/>
    </location>
</feature>
<dbReference type="PROSITE" id="PS50103">
    <property type="entry name" value="ZF_C3H1"/>
    <property type="match status" value="4"/>
</dbReference>
<feature type="domain" description="C3H1-type" evidence="13">
    <location>
        <begin position="109"/>
        <end position="136"/>
    </location>
</feature>
<dbReference type="GO" id="GO:0006397">
    <property type="term" value="P:mRNA processing"/>
    <property type="evidence" value="ECO:0007669"/>
    <property type="project" value="UniProtKB-KW"/>
</dbReference>
<dbReference type="FunFam" id="3.30.40.10:FF:000122">
    <property type="entry name" value="polycomb group RING finger protein 1"/>
    <property type="match status" value="1"/>
</dbReference>
<dbReference type="SUPFAM" id="SSF57850">
    <property type="entry name" value="RING/U-box"/>
    <property type="match status" value="1"/>
</dbReference>
<dbReference type="InterPro" id="IPR000571">
    <property type="entry name" value="Znf_CCCH"/>
</dbReference>
<sequence length="650" mass="75033">MTTKELKRSPSTNRAESEFKESCNISRPFESKVQEHKMAAMIAPPYHHYSLFGNTPLTMEDYMSGVSCALLDVEEMLLQQRGAREAPFSGMDKSGRGVCIRNEQGTCTMGAAVVCKHWLRGLCKKGDQCEFLHEYDLSKMPECFFFSKYMACSNRECPFRHIDPESKIKDCPWYDRGFCRHGPFCKHRHRRRVLCPNYLAGFCPDGGECKYAHPSFNIPPVDTTQILRARGQYNIGIVCHNCHERGHKATYCPHLPTQTQLPLLDSSKVNAQISQELVALSEKKALSDVTCYKARSLIFFLFSVVKKVIMQIDVIKDYWHFYQTRHILLTNSERKMKKKPGETGSSLEVCRSVSRYRSRKHQIQLVNPVKCCVKLKFLPYLPDVLFGIIIRKNRRWAMSRKPTLIGDEYKILLKTLNPHITCPLCKGYFVEATTVTDCLHTFCKSCLLKHFENVNNCCPKCSNLIHQARLKILFGTSHPSHYVSFDRTMQELVYKLVPGVQIREKENQNAFLRTVKTEPGENESPEKLEIDENTVDSNSESRECSGDLMGKHHRSDEQVAVELCTDKLSKFSDIEMPYLRLSEMATVNTIKRYLAITLFGDISRYNDLDIFCNSELMGRDYSMKFIEKTRCRNKPKDIPIKLLFRKHIDF</sequence>
<dbReference type="SUPFAM" id="SSF90229">
    <property type="entry name" value="CCCH zinc finger"/>
    <property type="match status" value="1"/>
</dbReference>
<dbReference type="InterPro" id="IPR001878">
    <property type="entry name" value="Znf_CCHC"/>
</dbReference>
<dbReference type="Gene3D" id="4.10.1000.10">
    <property type="entry name" value="Zinc finger, CCCH-type"/>
    <property type="match status" value="2"/>
</dbReference>
<feature type="domain" description="C3H1-type" evidence="13">
    <location>
        <begin position="165"/>
        <end position="189"/>
    </location>
</feature>
<dbReference type="PROSITE" id="PS50158">
    <property type="entry name" value="ZF_CCHC"/>
    <property type="match status" value="1"/>
</dbReference>
<dbReference type="SMART" id="SM00184">
    <property type="entry name" value="RING"/>
    <property type="match status" value="1"/>
</dbReference>
<dbReference type="Pfam" id="PF00642">
    <property type="entry name" value="zf-CCCH"/>
    <property type="match status" value="2"/>
</dbReference>
<keyword evidence="4 10" id="KW-0479">Metal-binding</keyword>
<keyword evidence="6 10" id="KW-0863">Zinc-finger</keyword>
<dbReference type="SMART" id="SM00356">
    <property type="entry name" value="ZnF_C3H1"/>
    <property type="match status" value="4"/>
</dbReference>
<dbReference type="InterPro" id="IPR018957">
    <property type="entry name" value="Znf_C3HC4_RING-type"/>
</dbReference>
<evidence type="ECO:0000256" key="4">
    <source>
        <dbReference type="ARBA" id="ARBA00022723"/>
    </source>
</evidence>
<evidence type="ECO:0000256" key="1">
    <source>
        <dbReference type="ARBA" id="ARBA00004123"/>
    </source>
</evidence>
<evidence type="ECO:0000256" key="7">
    <source>
        <dbReference type="ARBA" id="ARBA00022833"/>
    </source>
</evidence>
<evidence type="ECO:0000259" key="14">
    <source>
        <dbReference type="PROSITE" id="PS50158"/>
    </source>
</evidence>
<feature type="region of interest" description="Disordered" evidence="11">
    <location>
        <begin position="1"/>
        <end position="20"/>
    </location>
</feature>
<evidence type="ECO:0000313" key="16">
    <source>
        <dbReference type="WBParaSite" id="EEL_0000565701-mRNA-1"/>
    </source>
</evidence>
<evidence type="ECO:0000313" key="15">
    <source>
        <dbReference type="Proteomes" id="UP000050640"/>
    </source>
</evidence>
<dbReference type="WBParaSite" id="EEL_0000565701-mRNA-1">
    <property type="protein sequence ID" value="EEL_0000565701-mRNA-1"/>
    <property type="gene ID" value="EEL_0000565701"/>
</dbReference>
<dbReference type="InterPro" id="IPR017907">
    <property type="entry name" value="Znf_RING_CS"/>
</dbReference>
<keyword evidence="7 10" id="KW-0862">Zinc</keyword>
<dbReference type="PROSITE" id="PS00518">
    <property type="entry name" value="ZF_RING_1"/>
    <property type="match status" value="1"/>
</dbReference>
<feature type="zinc finger region" description="C3H1-type" evidence="10">
    <location>
        <begin position="109"/>
        <end position="136"/>
    </location>
</feature>
<evidence type="ECO:0000256" key="6">
    <source>
        <dbReference type="ARBA" id="ARBA00022771"/>
    </source>
</evidence>
<dbReference type="AlphaFoldDB" id="A0A0R3RUF6"/>
<evidence type="ECO:0000256" key="11">
    <source>
        <dbReference type="SAM" id="MobiDB-lite"/>
    </source>
</evidence>
<dbReference type="Proteomes" id="UP000050640">
    <property type="component" value="Unplaced"/>
</dbReference>
<dbReference type="InterPro" id="IPR001841">
    <property type="entry name" value="Znf_RING"/>
</dbReference>
<keyword evidence="3" id="KW-0507">mRNA processing</keyword>
<feature type="zinc finger region" description="C3H1-type" evidence="10">
    <location>
        <begin position="190"/>
        <end position="216"/>
    </location>
</feature>
<dbReference type="FunFam" id="4.10.1000.10:FF:000005">
    <property type="entry name" value="cleavage and polyadenylation specificity factor subunit 4"/>
    <property type="match status" value="1"/>
</dbReference>
<dbReference type="InterPro" id="IPR036855">
    <property type="entry name" value="Znf_CCCH_sf"/>
</dbReference>
<reference evidence="16" key="1">
    <citation type="submission" date="2017-02" db="UniProtKB">
        <authorList>
            <consortium name="WormBaseParasite"/>
        </authorList>
    </citation>
    <scope>IDENTIFICATION</scope>
</reference>
<accession>A0A0R3RUF6</accession>
<evidence type="ECO:0000256" key="8">
    <source>
        <dbReference type="ARBA" id="ARBA00022884"/>
    </source>
</evidence>
<dbReference type="PANTHER" id="PTHR23102">
    <property type="entry name" value="CLEAVAGE AND POLYADENYLATION SPECIFICITY FACTOR SUBUNIT 4-RELATED"/>
    <property type="match status" value="1"/>
</dbReference>
<evidence type="ECO:0000256" key="3">
    <source>
        <dbReference type="ARBA" id="ARBA00022664"/>
    </source>
</evidence>
<evidence type="ECO:0000259" key="13">
    <source>
        <dbReference type="PROSITE" id="PS50103"/>
    </source>
</evidence>
<name>A0A0R3RUF6_9BILA</name>
<feature type="region of interest" description="Disordered" evidence="11">
    <location>
        <begin position="517"/>
        <end position="550"/>
    </location>
</feature>
<dbReference type="Gene3D" id="3.10.20.90">
    <property type="entry name" value="Phosphatidylinositol 3-kinase Catalytic Subunit, Chain A, domain 1"/>
    <property type="match status" value="1"/>
</dbReference>
<organism evidence="15 16">
    <name type="scientific">Elaeophora elaphi</name>
    <dbReference type="NCBI Taxonomy" id="1147741"/>
    <lineage>
        <taxon>Eukaryota</taxon>
        <taxon>Metazoa</taxon>
        <taxon>Ecdysozoa</taxon>
        <taxon>Nematoda</taxon>
        <taxon>Chromadorea</taxon>
        <taxon>Rhabditida</taxon>
        <taxon>Spirurina</taxon>
        <taxon>Spiruromorpha</taxon>
        <taxon>Filarioidea</taxon>
        <taxon>Onchocercidae</taxon>
        <taxon>Elaeophora</taxon>
    </lineage>
</organism>
<dbReference type="Pfam" id="PF00097">
    <property type="entry name" value="zf-C3HC4"/>
    <property type="match status" value="1"/>
</dbReference>
<evidence type="ECO:0000256" key="2">
    <source>
        <dbReference type="ARBA" id="ARBA00016264"/>
    </source>
</evidence>
<dbReference type="GO" id="GO:0003723">
    <property type="term" value="F:RNA binding"/>
    <property type="evidence" value="ECO:0007669"/>
    <property type="project" value="UniProtKB-KW"/>
</dbReference>
<dbReference type="GO" id="GO:0005634">
    <property type="term" value="C:nucleus"/>
    <property type="evidence" value="ECO:0007669"/>
    <property type="project" value="UniProtKB-SubCell"/>
</dbReference>
<dbReference type="InterPro" id="IPR013083">
    <property type="entry name" value="Znf_RING/FYVE/PHD"/>
</dbReference>
<feature type="domain" description="C3H1-type" evidence="13">
    <location>
        <begin position="190"/>
        <end position="216"/>
    </location>
</feature>
<proteinExistence type="predicted"/>
<dbReference type="Gene3D" id="3.30.40.10">
    <property type="entry name" value="Zinc/RING finger domain, C3HC4 (zinc finger)"/>
    <property type="match status" value="1"/>
</dbReference>
<feature type="zinc finger region" description="C3H1-type" evidence="10">
    <location>
        <begin position="165"/>
        <end position="189"/>
    </location>
</feature>